<comment type="caution">
    <text evidence="6">The sequence shown here is derived from an EMBL/GenBank/DDBJ whole genome shotgun (WGS) entry which is preliminary data.</text>
</comment>
<feature type="region of interest" description="Disordered" evidence="4">
    <location>
        <begin position="398"/>
        <end position="417"/>
    </location>
</feature>
<evidence type="ECO:0000256" key="4">
    <source>
        <dbReference type="SAM" id="MobiDB-lite"/>
    </source>
</evidence>
<accession>A0ABS7Q6D0</accession>
<dbReference type="SUPFAM" id="SSF51445">
    <property type="entry name" value="(Trans)glycosidases"/>
    <property type="match status" value="1"/>
</dbReference>
<dbReference type="PROSITE" id="PS51764">
    <property type="entry name" value="GH26"/>
    <property type="match status" value="1"/>
</dbReference>
<feature type="active site" description="Proton donor" evidence="3">
    <location>
        <position position="180"/>
    </location>
</feature>
<dbReference type="InterPro" id="IPR022790">
    <property type="entry name" value="GH26_dom"/>
</dbReference>
<evidence type="ECO:0000256" key="1">
    <source>
        <dbReference type="ARBA" id="ARBA00022801"/>
    </source>
</evidence>
<name>A0ABS7Q6D0_9ACTN</name>
<evidence type="ECO:0000313" key="7">
    <source>
        <dbReference type="Proteomes" id="UP000778578"/>
    </source>
</evidence>
<dbReference type="Pfam" id="PF02156">
    <property type="entry name" value="Glyco_hydro_26"/>
    <property type="match status" value="1"/>
</dbReference>
<dbReference type="Proteomes" id="UP000778578">
    <property type="component" value="Unassembled WGS sequence"/>
</dbReference>
<evidence type="ECO:0000259" key="5">
    <source>
        <dbReference type="PROSITE" id="PS51764"/>
    </source>
</evidence>
<keyword evidence="2 3" id="KW-0326">Glycosidase</keyword>
<protein>
    <submittedName>
        <fullName evidence="6">Glycosyl hydrolase family 26</fullName>
    </submittedName>
</protein>
<organism evidence="6 7">
    <name type="scientific">Actinacidiphila acidipaludis</name>
    <dbReference type="NCBI Taxonomy" id="2873382"/>
    <lineage>
        <taxon>Bacteria</taxon>
        <taxon>Bacillati</taxon>
        <taxon>Actinomycetota</taxon>
        <taxon>Actinomycetes</taxon>
        <taxon>Kitasatosporales</taxon>
        <taxon>Streptomycetaceae</taxon>
        <taxon>Actinacidiphila</taxon>
    </lineage>
</organism>
<sequence>MAGLATAALGGESAGRSSAATPDGVSRGAGTPGRGAPGARAADVPDDALVRAAAGAEVSPLGAFTDSGADGVANLAGLQNWLGGTPVRVAHTYLPGDSWDSIEGGDLLEPWAQWKRAEAGRMFVLNVPMQERNEDHLSDDQVRALIEEGAQGADDVHFTRLAQRLVALGVPDTVIVLGWEMNGTTYSHRCAPDPADWKTYWNRIVAAMRAVPGQHFRFDFAPSRGQDAIAWTECYPGDATVDVIGMDSYDQPGGESFAEQVSEPYGLQEQVDFAAAHKKAISYPEWGLFQNGDNPDYMSLMLAWIAAHKPLYQTISDYCPHGVWQCRDNPRASGVYRAVLYGKKSALPAAPPGKASTASPATPRPTATAPPASSVKPAVPVKPAASVARAVPVPLPAAAPSPDATAGGGDETCTPMRLTAEMRQRYASGEVCVTLRPKPATSG</sequence>
<feature type="domain" description="GH26" evidence="5">
    <location>
        <begin position="35"/>
        <end position="366"/>
    </location>
</feature>
<feature type="region of interest" description="Disordered" evidence="4">
    <location>
        <begin position="348"/>
        <end position="379"/>
    </location>
</feature>
<comment type="similarity">
    <text evidence="3">Belongs to the glycosyl hydrolase 26 family.</text>
</comment>
<keyword evidence="7" id="KW-1185">Reference proteome</keyword>
<evidence type="ECO:0000256" key="2">
    <source>
        <dbReference type="ARBA" id="ARBA00023295"/>
    </source>
</evidence>
<dbReference type="GO" id="GO:0016787">
    <property type="term" value="F:hydrolase activity"/>
    <property type="evidence" value="ECO:0007669"/>
    <property type="project" value="UniProtKB-KW"/>
</dbReference>
<feature type="active site" description="Nucleophile" evidence="3">
    <location>
        <position position="285"/>
    </location>
</feature>
<dbReference type="Gene3D" id="3.20.20.80">
    <property type="entry name" value="Glycosidases"/>
    <property type="match status" value="1"/>
</dbReference>
<gene>
    <name evidence="6" type="ORF">K7862_08010</name>
</gene>
<proteinExistence type="inferred from homology"/>
<feature type="region of interest" description="Disordered" evidence="4">
    <location>
        <begin position="1"/>
        <end position="41"/>
    </location>
</feature>
<dbReference type="EMBL" id="JAINZZ010000006">
    <property type="protein sequence ID" value="MBY8877577.1"/>
    <property type="molecule type" value="Genomic_DNA"/>
</dbReference>
<evidence type="ECO:0000313" key="6">
    <source>
        <dbReference type="EMBL" id="MBY8877577.1"/>
    </source>
</evidence>
<reference evidence="6 7" key="1">
    <citation type="submission" date="2021-08" db="EMBL/GenBank/DDBJ databases">
        <title>WGS of actinomycetes from Thailand.</title>
        <authorList>
            <person name="Thawai C."/>
        </authorList>
    </citation>
    <scope>NUCLEOTIDE SEQUENCE [LARGE SCALE GENOMIC DNA]</scope>
    <source>
        <strain evidence="6 7">PLK6-54</strain>
    </source>
</reference>
<keyword evidence="1 3" id="KW-0378">Hydrolase</keyword>
<dbReference type="InterPro" id="IPR017853">
    <property type="entry name" value="GH"/>
</dbReference>
<feature type="compositionally biased region" description="Low complexity" evidence="4">
    <location>
        <begin position="355"/>
        <end position="379"/>
    </location>
</feature>
<evidence type="ECO:0000256" key="3">
    <source>
        <dbReference type="PROSITE-ProRule" id="PRU01100"/>
    </source>
</evidence>